<accession>A0ACC0AM69</accession>
<gene>
    <name evidence="1" type="ORF">M9H77_20992</name>
</gene>
<name>A0ACC0AM69_CATRO</name>
<keyword evidence="2" id="KW-1185">Reference proteome</keyword>
<reference evidence="2" key="1">
    <citation type="journal article" date="2023" name="Nat. Plants">
        <title>Single-cell RNA sequencing provides a high-resolution roadmap for understanding the multicellular compartmentation of specialized metabolism.</title>
        <authorList>
            <person name="Sun S."/>
            <person name="Shen X."/>
            <person name="Li Y."/>
            <person name="Li Y."/>
            <person name="Wang S."/>
            <person name="Li R."/>
            <person name="Zhang H."/>
            <person name="Shen G."/>
            <person name="Guo B."/>
            <person name="Wei J."/>
            <person name="Xu J."/>
            <person name="St-Pierre B."/>
            <person name="Chen S."/>
            <person name="Sun C."/>
        </authorList>
    </citation>
    <scope>NUCLEOTIDE SEQUENCE [LARGE SCALE GENOMIC DNA]</scope>
</reference>
<protein>
    <submittedName>
        <fullName evidence="1">Uncharacterized protein</fullName>
    </submittedName>
</protein>
<dbReference type="EMBL" id="CM044705">
    <property type="protein sequence ID" value="KAI5661669.1"/>
    <property type="molecule type" value="Genomic_DNA"/>
</dbReference>
<organism evidence="1 2">
    <name type="scientific">Catharanthus roseus</name>
    <name type="common">Madagascar periwinkle</name>
    <name type="synonym">Vinca rosea</name>
    <dbReference type="NCBI Taxonomy" id="4058"/>
    <lineage>
        <taxon>Eukaryota</taxon>
        <taxon>Viridiplantae</taxon>
        <taxon>Streptophyta</taxon>
        <taxon>Embryophyta</taxon>
        <taxon>Tracheophyta</taxon>
        <taxon>Spermatophyta</taxon>
        <taxon>Magnoliopsida</taxon>
        <taxon>eudicotyledons</taxon>
        <taxon>Gunneridae</taxon>
        <taxon>Pentapetalae</taxon>
        <taxon>asterids</taxon>
        <taxon>lamiids</taxon>
        <taxon>Gentianales</taxon>
        <taxon>Apocynaceae</taxon>
        <taxon>Rauvolfioideae</taxon>
        <taxon>Vinceae</taxon>
        <taxon>Catharanthinae</taxon>
        <taxon>Catharanthus</taxon>
    </lineage>
</organism>
<evidence type="ECO:0000313" key="1">
    <source>
        <dbReference type="EMBL" id="KAI5661669.1"/>
    </source>
</evidence>
<sequence length="215" mass="23865">MGKTEKMKKNEGGKREKRSAPERIHVSFYAISVVIRDNAQRLCVIIWDNAQSLMKKADFLCLLEKVQKSLGGWRANLLSLAGRATTIIQSSSQPILTCYNQCMPLPKSICKTIDREYKRFLWGNMRDDGPHGRSSVAFGSAELVLRSKVQMLAAAVWEFQPLQYGGGSLCSPVPGLQSAKPLSHHDLHLPPGRRAVWWGPCGRGISPFGTKGVMK</sequence>
<proteinExistence type="predicted"/>
<dbReference type="Proteomes" id="UP001060085">
    <property type="component" value="Linkage Group LG05"/>
</dbReference>
<evidence type="ECO:0000313" key="2">
    <source>
        <dbReference type="Proteomes" id="UP001060085"/>
    </source>
</evidence>
<comment type="caution">
    <text evidence="1">The sequence shown here is derived from an EMBL/GenBank/DDBJ whole genome shotgun (WGS) entry which is preliminary data.</text>
</comment>